<evidence type="ECO:0000256" key="1">
    <source>
        <dbReference type="SAM" id="MobiDB-lite"/>
    </source>
</evidence>
<evidence type="ECO:0000313" key="2">
    <source>
        <dbReference type="EMBL" id="GAJ15374.1"/>
    </source>
</evidence>
<dbReference type="EMBL" id="BARW01026117">
    <property type="protein sequence ID" value="GAJ15374.1"/>
    <property type="molecule type" value="Genomic_DNA"/>
</dbReference>
<gene>
    <name evidence="2" type="ORF">S12H4_42646</name>
</gene>
<protein>
    <submittedName>
        <fullName evidence="2">Uncharacterized protein</fullName>
    </submittedName>
</protein>
<dbReference type="AlphaFoldDB" id="X1UCZ7"/>
<feature type="non-terminal residue" evidence="2">
    <location>
        <position position="206"/>
    </location>
</feature>
<feature type="region of interest" description="Disordered" evidence="1">
    <location>
        <begin position="185"/>
        <end position="206"/>
    </location>
</feature>
<accession>X1UCZ7</accession>
<organism evidence="2">
    <name type="scientific">marine sediment metagenome</name>
    <dbReference type="NCBI Taxonomy" id="412755"/>
    <lineage>
        <taxon>unclassified sequences</taxon>
        <taxon>metagenomes</taxon>
        <taxon>ecological metagenomes</taxon>
    </lineage>
</organism>
<name>X1UCZ7_9ZZZZ</name>
<proteinExistence type="predicted"/>
<sequence>MANVGITRFNITDKVSGKGAWRFEDSKKLWPAANSLYREIFAALGMPLLPGEEVIDCTKTEFEAGYDYQLGIDVILRHVVGGESTLQEKFLFTDFNTVTVEHCQDWVTLEKGDFYKLKANYYFVGYDPTGCLQFDPWVLLDWPCLQRVTAEYRIPWHLRGNYKDKARASFMFVKIKELPEEVCVDSSSRKREHRAPAAPPEATTTR</sequence>
<comment type="caution">
    <text evidence="2">The sequence shown here is derived from an EMBL/GenBank/DDBJ whole genome shotgun (WGS) entry which is preliminary data.</text>
</comment>
<reference evidence="2" key="1">
    <citation type="journal article" date="2014" name="Front. Microbiol.">
        <title>High frequency of phylogenetically diverse reductive dehalogenase-homologous genes in deep subseafloor sedimentary metagenomes.</title>
        <authorList>
            <person name="Kawai M."/>
            <person name="Futagami T."/>
            <person name="Toyoda A."/>
            <person name="Takaki Y."/>
            <person name="Nishi S."/>
            <person name="Hori S."/>
            <person name="Arai W."/>
            <person name="Tsubouchi T."/>
            <person name="Morono Y."/>
            <person name="Uchiyama I."/>
            <person name="Ito T."/>
            <person name="Fujiyama A."/>
            <person name="Inagaki F."/>
            <person name="Takami H."/>
        </authorList>
    </citation>
    <scope>NUCLEOTIDE SEQUENCE</scope>
    <source>
        <strain evidence="2">Expedition CK06-06</strain>
    </source>
</reference>